<dbReference type="InterPro" id="IPR025948">
    <property type="entry name" value="HTH-like_dom"/>
</dbReference>
<evidence type="ECO:0000256" key="1">
    <source>
        <dbReference type="ARBA" id="ARBA00002286"/>
    </source>
</evidence>
<protein>
    <recommendedName>
        <fullName evidence="3">Integrase catalytic domain-containing protein</fullName>
    </recommendedName>
</protein>
<name>W1UWE4_9FIRM</name>
<dbReference type="EMBL" id="AZMJ01000566">
    <property type="protein sequence ID" value="ETI98042.1"/>
    <property type="molecule type" value="Genomic_DNA"/>
</dbReference>
<dbReference type="InterPro" id="IPR055247">
    <property type="entry name" value="InsJ-like_HTH"/>
</dbReference>
<dbReference type="GO" id="GO:0043565">
    <property type="term" value="F:sequence-specific DNA binding"/>
    <property type="evidence" value="ECO:0007669"/>
    <property type="project" value="InterPro"/>
</dbReference>
<dbReference type="InterPro" id="IPR036388">
    <property type="entry name" value="WH-like_DNA-bd_sf"/>
</dbReference>
<dbReference type="InterPro" id="IPR010921">
    <property type="entry name" value="Trp_repressor/repl_initiator"/>
</dbReference>
<dbReference type="PATRIC" id="fig|1403949.3.peg.1282"/>
<dbReference type="Pfam" id="PF13518">
    <property type="entry name" value="HTH_28"/>
    <property type="match status" value="1"/>
</dbReference>
<dbReference type="SUPFAM" id="SSF48295">
    <property type="entry name" value="TrpR-like"/>
    <property type="match status" value="1"/>
</dbReference>
<reference evidence="4 5" key="1">
    <citation type="submission" date="2013-12" db="EMBL/GenBank/DDBJ databases">
        <title>A Varibaculum cambriense genome reconstructed from a premature infant gut community with otherwise low bacterial novelty that shifts toward anaerobic metabolism during the third week of life.</title>
        <authorList>
            <person name="Brown C.T."/>
            <person name="Sharon I."/>
            <person name="Thomas B.C."/>
            <person name="Castelle C.J."/>
            <person name="Morowitz M.J."/>
            <person name="Banfield J.F."/>
        </authorList>
    </citation>
    <scope>NUCLEOTIDE SEQUENCE [LARGE SCALE GENOMIC DNA]</scope>
    <source>
        <strain evidence="5">DORA_11</strain>
    </source>
</reference>
<dbReference type="NCBIfam" id="NF033516">
    <property type="entry name" value="transpos_IS3"/>
    <property type="match status" value="1"/>
</dbReference>
<organism evidence="4 5">
    <name type="scientific">Veillonella dispar DORA_11</name>
    <dbReference type="NCBI Taxonomy" id="1403949"/>
    <lineage>
        <taxon>Bacteria</taxon>
        <taxon>Bacillati</taxon>
        <taxon>Bacillota</taxon>
        <taxon>Negativicutes</taxon>
        <taxon>Veillonellales</taxon>
        <taxon>Veillonellaceae</taxon>
        <taxon>Veillonella</taxon>
    </lineage>
</organism>
<dbReference type="InterPro" id="IPR048020">
    <property type="entry name" value="Transpos_IS3"/>
</dbReference>
<dbReference type="Proteomes" id="UP000018855">
    <property type="component" value="Unassembled WGS sequence"/>
</dbReference>
<dbReference type="InterPro" id="IPR009057">
    <property type="entry name" value="Homeodomain-like_sf"/>
</dbReference>
<feature type="domain" description="Integrase catalytic" evidence="3">
    <location>
        <begin position="293"/>
        <end position="455"/>
    </location>
</feature>
<dbReference type="Pfam" id="PF13333">
    <property type="entry name" value="rve_2"/>
    <property type="match status" value="1"/>
</dbReference>
<feature type="region of interest" description="Disordered" evidence="2">
    <location>
        <begin position="107"/>
        <end position="126"/>
    </location>
</feature>
<dbReference type="InterPro" id="IPR036397">
    <property type="entry name" value="RNaseH_sf"/>
</dbReference>
<dbReference type="PANTHER" id="PTHR46889">
    <property type="entry name" value="TRANSPOSASE INSF FOR INSERTION SEQUENCE IS3B-RELATED"/>
    <property type="match status" value="1"/>
</dbReference>
<dbReference type="AlphaFoldDB" id="W1UWE4"/>
<evidence type="ECO:0000259" key="3">
    <source>
        <dbReference type="PROSITE" id="PS50994"/>
    </source>
</evidence>
<gene>
    <name evidence="4" type="ORF">Q619_VDC00566G0039</name>
</gene>
<dbReference type="Pfam" id="PF13276">
    <property type="entry name" value="HTH_21"/>
    <property type="match status" value="1"/>
</dbReference>
<comment type="caution">
    <text evidence="4">The sequence shown here is derived from an EMBL/GenBank/DDBJ whole genome shotgun (WGS) entry which is preliminary data.</text>
</comment>
<dbReference type="Gene3D" id="3.30.420.10">
    <property type="entry name" value="Ribonuclease H-like superfamily/Ribonuclease H"/>
    <property type="match status" value="1"/>
</dbReference>
<accession>W1UWE4</accession>
<dbReference type="Gene3D" id="1.10.10.10">
    <property type="entry name" value="Winged helix-like DNA-binding domain superfamily/Winged helix DNA-binding domain"/>
    <property type="match status" value="1"/>
</dbReference>
<proteinExistence type="predicted"/>
<dbReference type="InterPro" id="IPR050900">
    <property type="entry name" value="Transposase_IS3/IS150/IS904"/>
</dbReference>
<evidence type="ECO:0000313" key="5">
    <source>
        <dbReference type="Proteomes" id="UP000018855"/>
    </source>
</evidence>
<dbReference type="Pfam" id="PF00665">
    <property type="entry name" value="rve"/>
    <property type="match status" value="1"/>
</dbReference>
<comment type="function">
    <text evidence="1">Involved in the transposition of the insertion sequence.</text>
</comment>
<dbReference type="InterPro" id="IPR001584">
    <property type="entry name" value="Integrase_cat-core"/>
</dbReference>
<evidence type="ECO:0000313" key="4">
    <source>
        <dbReference type="EMBL" id="ETI98042.1"/>
    </source>
</evidence>
<dbReference type="InterPro" id="IPR012337">
    <property type="entry name" value="RNaseH-like_sf"/>
</dbReference>
<sequence>MSKYSKEVKEKVISLFEKELSPFRIAKELAIPESTVKNWLHKFNLSHNLTHKIGKQVFSADFKCKVLETRWKDKLSFKETAALFSLDNPSLIAAWQKRYLEEGILGLQPKPKGRPPMKTKKEIKIQVDSSQKSDKERIKELEAENARLKYEISFYDDFMKEMREIAKPNRAVKKAQTIAIERLRNIYPLQFMLKYFGISRSTYYARLASIKKRDKYVEEREAIHTLVSMNKGRYGYRRIRIALHKLGFNVNHKVVMRIMKEENLTCKVRLKKYRSYRGTEGKIAPNIIKRNFTATKPDQKWTTDITEFHLFGRKVYLSPILDLYNVEIVSYEISERPVLTQVLSMLDKAFKNRPDSKGGILHSDQGWQYQHSTYQETLKNHAIIQSMSRKGNCLDNSVMENFFGLLKSELLYLEEFTSYEDFINKLRDYIDYYNTKRIKLKLKGMSPVEYRTHSQKVA</sequence>
<evidence type="ECO:0000256" key="2">
    <source>
        <dbReference type="SAM" id="MobiDB-lite"/>
    </source>
</evidence>
<dbReference type="SUPFAM" id="SSF53098">
    <property type="entry name" value="Ribonuclease H-like"/>
    <property type="match status" value="1"/>
</dbReference>
<dbReference type="SUPFAM" id="SSF46689">
    <property type="entry name" value="Homeodomain-like"/>
    <property type="match status" value="1"/>
</dbReference>
<dbReference type="GO" id="GO:0015074">
    <property type="term" value="P:DNA integration"/>
    <property type="evidence" value="ECO:0007669"/>
    <property type="project" value="InterPro"/>
</dbReference>
<dbReference type="PANTHER" id="PTHR46889:SF4">
    <property type="entry name" value="TRANSPOSASE INSO FOR INSERTION SEQUENCE ELEMENT IS911B-RELATED"/>
    <property type="match status" value="1"/>
</dbReference>
<dbReference type="PROSITE" id="PS50994">
    <property type="entry name" value="INTEGRASE"/>
    <property type="match status" value="1"/>
</dbReference>